<dbReference type="InterPro" id="IPR043504">
    <property type="entry name" value="Peptidase_S1_PA_chymotrypsin"/>
</dbReference>
<evidence type="ECO:0000256" key="11">
    <source>
        <dbReference type="RuleBase" id="RU363034"/>
    </source>
</evidence>
<dbReference type="KEGG" id="cqu:CpipJ_CPIJ019882"/>
<dbReference type="InterPro" id="IPR018114">
    <property type="entry name" value="TRYPSIN_HIS"/>
</dbReference>
<dbReference type="OrthoDB" id="7752891at2759"/>
<keyword evidence="7" id="KW-0865">Zymogen</keyword>
<dbReference type="SMART" id="SM00020">
    <property type="entry name" value="Tryp_SPc"/>
    <property type="match status" value="1"/>
</dbReference>
<dbReference type="Gene3D" id="2.40.10.10">
    <property type="entry name" value="Trypsin-like serine proteases"/>
    <property type="match status" value="2"/>
</dbReference>
<dbReference type="GO" id="GO:0005576">
    <property type="term" value="C:extracellular region"/>
    <property type="evidence" value="ECO:0007669"/>
    <property type="project" value="UniProtKB-SubCell"/>
</dbReference>
<evidence type="ECO:0000256" key="10">
    <source>
        <dbReference type="ARBA" id="ARBA00024195"/>
    </source>
</evidence>
<keyword evidence="8" id="KW-1015">Disulfide bond</keyword>
<comment type="subcellular location">
    <subcellularLocation>
        <location evidence="1">Secreted</location>
    </subcellularLocation>
</comment>
<keyword evidence="5 11" id="KW-0378">Hydrolase</keyword>
<dbReference type="eggNOG" id="KOG3627">
    <property type="taxonomic scope" value="Eukaryota"/>
</dbReference>
<dbReference type="FunFam" id="2.40.10.10:FF:000146">
    <property type="entry name" value="Serine protease 53"/>
    <property type="match status" value="1"/>
</dbReference>
<organism>
    <name type="scientific">Culex quinquefasciatus</name>
    <name type="common">Southern house mosquito</name>
    <name type="synonym">Culex pungens</name>
    <dbReference type="NCBI Taxonomy" id="7176"/>
    <lineage>
        <taxon>Eukaryota</taxon>
        <taxon>Metazoa</taxon>
        <taxon>Ecdysozoa</taxon>
        <taxon>Arthropoda</taxon>
        <taxon>Hexapoda</taxon>
        <taxon>Insecta</taxon>
        <taxon>Pterygota</taxon>
        <taxon>Neoptera</taxon>
        <taxon>Endopterygota</taxon>
        <taxon>Diptera</taxon>
        <taxon>Nematocera</taxon>
        <taxon>Culicoidea</taxon>
        <taxon>Culicidae</taxon>
        <taxon>Culicinae</taxon>
        <taxon>Culicini</taxon>
        <taxon>Culex</taxon>
        <taxon>Culex</taxon>
    </lineage>
</organism>
<dbReference type="SUPFAM" id="SSF50494">
    <property type="entry name" value="Trypsin-like serine proteases"/>
    <property type="match status" value="1"/>
</dbReference>
<keyword evidence="4" id="KW-0732">Signal</keyword>
<dbReference type="InterPro" id="IPR001254">
    <property type="entry name" value="Trypsin_dom"/>
</dbReference>
<gene>
    <name evidence="14" type="primary">6054372</name>
    <name evidence="13" type="ORF">CpipJ_CPIJ019882</name>
</gene>
<dbReference type="OMA" id="NDWFTAY"/>
<sequence length="308" mass="33930">MNPNDWFTAYPSPSRCCTLPRLNLLKCDKLAAAAGLTAECSSLPNRHLCVDFSDRIYGGTITKPKAYPWTAILVYRLNRLKDLYWCGGSLISDRYVLTAAHCVNSLNADYELQSVRLGEWDLESEEDCNDIEECNDPPLSVGVEKVIPHADFSMLTTYNDIALVKLNESVTFTEFMSPVCLPVAEPVKTLDTDGLRFVAAGWGNTEHKNDTTQYGSRYKLHVELNAVNKTFCDVVYPRGVASSQLCAGAEAGKSSCHGDSGGALVATVDGYAYGYGIVSYGRACGKEHIPVVYTRVTSFLDWIEQNMD</sequence>
<evidence type="ECO:0000313" key="14">
    <source>
        <dbReference type="EnsemblMetazoa" id="CPIJ019882-PA"/>
    </source>
</evidence>
<dbReference type="MEROPS" id="S01.204"/>
<dbReference type="EMBL" id="DS234097">
    <property type="protein sequence ID" value="EDS32858.1"/>
    <property type="molecule type" value="Genomic_DNA"/>
</dbReference>
<dbReference type="PROSITE" id="PS00135">
    <property type="entry name" value="TRYPSIN_SER"/>
    <property type="match status" value="1"/>
</dbReference>
<dbReference type="InterPro" id="IPR033116">
    <property type="entry name" value="TRYPSIN_SER"/>
</dbReference>
<dbReference type="VEuPathDB" id="VectorBase:CPIJ019882"/>
<evidence type="ECO:0000256" key="6">
    <source>
        <dbReference type="ARBA" id="ARBA00022825"/>
    </source>
</evidence>
<evidence type="ECO:0000313" key="15">
    <source>
        <dbReference type="Proteomes" id="UP000002320"/>
    </source>
</evidence>
<dbReference type="PANTHER" id="PTHR24256">
    <property type="entry name" value="TRYPTASE-RELATED"/>
    <property type="match status" value="1"/>
</dbReference>
<keyword evidence="2" id="KW-0964">Secreted</keyword>
<keyword evidence="6 11" id="KW-0720">Serine protease</keyword>
<evidence type="ECO:0000256" key="5">
    <source>
        <dbReference type="ARBA" id="ARBA00022801"/>
    </source>
</evidence>
<evidence type="ECO:0000256" key="3">
    <source>
        <dbReference type="ARBA" id="ARBA00022670"/>
    </source>
</evidence>
<dbReference type="STRING" id="7176.B0XKX4"/>
<reference evidence="14" key="2">
    <citation type="submission" date="2020-05" db="UniProtKB">
        <authorList>
            <consortium name="EnsemblMetazoa"/>
        </authorList>
    </citation>
    <scope>IDENTIFICATION</scope>
    <source>
        <strain evidence="14">JHB</strain>
    </source>
</reference>
<reference evidence="13" key="1">
    <citation type="submission" date="2007-03" db="EMBL/GenBank/DDBJ databases">
        <title>Annotation of Culex pipiens quinquefasciatus.</title>
        <authorList>
            <consortium name="The Broad Institute Genome Sequencing Platform"/>
            <person name="Atkinson P.W."/>
            <person name="Hemingway J."/>
            <person name="Christensen B.M."/>
            <person name="Higgs S."/>
            <person name="Kodira C."/>
            <person name="Hannick L."/>
            <person name="Megy K."/>
            <person name="O'Leary S."/>
            <person name="Pearson M."/>
            <person name="Haas B.J."/>
            <person name="Mauceli E."/>
            <person name="Wortman J.R."/>
            <person name="Lee N.H."/>
            <person name="Guigo R."/>
            <person name="Stanke M."/>
            <person name="Alvarado L."/>
            <person name="Amedeo P."/>
            <person name="Antoine C.H."/>
            <person name="Arensburger P."/>
            <person name="Bidwell S.L."/>
            <person name="Crawford M."/>
            <person name="Camaro F."/>
            <person name="Devon K."/>
            <person name="Engels R."/>
            <person name="Hammond M."/>
            <person name="Howarth C."/>
            <person name="Koehrsen M."/>
            <person name="Lawson D."/>
            <person name="Montgomery P."/>
            <person name="Nene V."/>
            <person name="Nusbaum C."/>
            <person name="Puiu D."/>
            <person name="Romero-Severson J."/>
            <person name="Severson D.W."/>
            <person name="Shumway M."/>
            <person name="Sisk P."/>
            <person name="Stolte C."/>
            <person name="Zeng Q."/>
            <person name="Eisenstadt E."/>
            <person name="Fraser-Liggett C."/>
            <person name="Strausberg R."/>
            <person name="Galagan J."/>
            <person name="Birren B."/>
            <person name="Collins F.H."/>
        </authorList>
    </citation>
    <scope>NUCLEOTIDE SEQUENCE [LARGE SCALE GENOMIC DNA]</scope>
    <source>
        <strain evidence="13">JHB</strain>
    </source>
</reference>
<evidence type="ECO:0000256" key="2">
    <source>
        <dbReference type="ARBA" id="ARBA00022525"/>
    </source>
</evidence>
<dbReference type="CDD" id="cd00190">
    <property type="entry name" value="Tryp_SPc"/>
    <property type="match status" value="1"/>
</dbReference>
<evidence type="ECO:0000256" key="4">
    <source>
        <dbReference type="ARBA" id="ARBA00022729"/>
    </source>
</evidence>
<dbReference type="InterPro" id="IPR001314">
    <property type="entry name" value="Peptidase_S1A"/>
</dbReference>
<comment type="similarity">
    <text evidence="10">Belongs to the peptidase S1 family. CLIP subfamily.</text>
</comment>
<evidence type="ECO:0000256" key="1">
    <source>
        <dbReference type="ARBA" id="ARBA00004613"/>
    </source>
</evidence>
<dbReference type="PROSITE" id="PS50240">
    <property type="entry name" value="TRYPSIN_DOM"/>
    <property type="match status" value="1"/>
</dbReference>
<keyword evidence="9" id="KW-0325">Glycoprotein</keyword>
<dbReference type="InterPro" id="IPR009003">
    <property type="entry name" value="Peptidase_S1_PA"/>
</dbReference>
<dbReference type="Pfam" id="PF00089">
    <property type="entry name" value="Trypsin"/>
    <property type="match status" value="1"/>
</dbReference>
<feature type="domain" description="Peptidase S1" evidence="12">
    <location>
        <begin position="56"/>
        <end position="308"/>
    </location>
</feature>
<dbReference type="GO" id="GO:0006508">
    <property type="term" value="P:proteolysis"/>
    <property type="evidence" value="ECO:0007669"/>
    <property type="project" value="UniProtKB-KW"/>
</dbReference>
<dbReference type="Proteomes" id="UP000002320">
    <property type="component" value="Unassembled WGS sequence"/>
</dbReference>
<evidence type="ECO:0000256" key="9">
    <source>
        <dbReference type="ARBA" id="ARBA00023180"/>
    </source>
</evidence>
<dbReference type="VEuPathDB" id="VectorBase:CQUJHB002196"/>
<evidence type="ECO:0000256" key="7">
    <source>
        <dbReference type="ARBA" id="ARBA00023145"/>
    </source>
</evidence>
<dbReference type="PRINTS" id="PR00722">
    <property type="entry name" value="CHYMOTRYPSIN"/>
</dbReference>
<keyword evidence="15" id="KW-1185">Reference proteome</keyword>
<keyword evidence="3 11" id="KW-0645">Protease</keyword>
<dbReference type="EnsemblMetazoa" id="CPIJ019882-RA">
    <property type="protein sequence ID" value="CPIJ019882-PA"/>
    <property type="gene ID" value="CPIJ019882"/>
</dbReference>
<evidence type="ECO:0000259" key="12">
    <source>
        <dbReference type="PROSITE" id="PS50240"/>
    </source>
</evidence>
<name>B0XKX4_CULQU</name>
<accession>B0XKX4</accession>
<proteinExistence type="inferred from homology"/>
<dbReference type="PROSITE" id="PS00134">
    <property type="entry name" value="TRYPSIN_HIS"/>
    <property type="match status" value="1"/>
</dbReference>
<dbReference type="HOGENOM" id="CLU_006842_0_3_1"/>
<dbReference type="InParanoid" id="B0XKX4"/>
<dbReference type="AlphaFoldDB" id="B0XKX4"/>
<protein>
    <submittedName>
        <fullName evidence="13 14">Serine protease</fullName>
    </submittedName>
</protein>
<evidence type="ECO:0000256" key="8">
    <source>
        <dbReference type="ARBA" id="ARBA00023157"/>
    </source>
</evidence>
<dbReference type="GO" id="GO:0004252">
    <property type="term" value="F:serine-type endopeptidase activity"/>
    <property type="evidence" value="ECO:0007669"/>
    <property type="project" value="InterPro"/>
</dbReference>
<dbReference type="InterPro" id="IPR051487">
    <property type="entry name" value="Ser/Thr_Proteases_Immune/Dev"/>
</dbReference>
<evidence type="ECO:0000313" key="13">
    <source>
        <dbReference type="EMBL" id="EDS32858.1"/>
    </source>
</evidence>